<reference evidence="1" key="1">
    <citation type="submission" date="2015-12" db="EMBL/GenBank/DDBJ databases">
        <title>Gene expression during late stages of embryo sac development: a critical building block for successful pollen-pistil interactions.</title>
        <authorList>
            <person name="Liu Y."/>
            <person name="Joly V."/>
            <person name="Sabar M."/>
            <person name="Matton D.P."/>
        </authorList>
    </citation>
    <scope>NUCLEOTIDE SEQUENCE</scope>
</reference>
<evidence type="ECO:0000313" key="1">
    <source>
        <dbReference type="EMBL" id="JAP11892.1"/>
    </source>
</evidence>
<name>A0A0V0GUP7_SOLCH</name>
<sequence>MKMCHIMSNHLLPIILRPTSASPRPHHIQPLTPPHRGICTSPSLPNLNLSTTEATLTLSRISSFLILSVLVPTHPFQHPHFRHLHLSFF</sequence>
<proteinExistence type="predicted"/>
<accession>A0A0V0GUP7</accession>
<protein>
    <submittedName>
        <fullName evidence="1">Putative ovule protein</fullName>
    </submittedName>
</protein>
<dbReference type="EMBL" id="GEDG01030498">
    <property type="protein sequence ID" value="JAP11892.1"/>
    <property type="molecule type" value="Transcribed_RNA"/>
</dbReference>
<organism evidence="1">
    <name type="scientific">Solanum chacoense</name>
    <name type="common">Chaco potato</name>
    <dbReference type="NCBI Taxonomy" id="4108"/>
    <lineage>
        <taxon>Eukaryota</taxon>
        <taxon>Viridiplantae</taxon>
        <taxon>Streptophyta</taxon>
        <taxon>Embryophyta</taxon>
        <taxon>Tracheophyta</taxon>
        <taxon>Spermatophyta</taxon>
        <taxon>Magnoliopsida</taxon>
        <taxon>eudicotyledons</taxon>
        <taxon>Gunneridae</taxon>
        <taxon>Pentapetalae</taxon>
        <taxon>asterids</taxon>
        <taxon>lamiids</taxon>
        <taxon>Solanales</taxon>
        <taxon>Solanaceae</taxon>
        <taxon>Solanoideae</taxon>
        <taxon>Solaneae</taxon>
        <taxon>Solanum</taxon>
    </lineage>
</organism>
<dbReference type="AlphaFoldDB" id="A0A0V0GUP7"/>